<accession>A0A4Y2PAP9</accession>
<dbReference type="PANTHER" id="PTHR24044">
    <property type="entry name" value="NOTCH LIGAND FAMILY MEMBER"/>
    <property type="match status" value="1"/>
</dbReference>
<organism evidence="4 5">
    <name type="scientific">Araneus ventricosus</name>
    <name type="common">Orbweaver spider</name>
    <name type="synonym">Epeira ventricosa</name>
    <dbReference type="NCBI Taxonomy" id="182803"/>
    <lineage>
        <taxon>Eukaryota</taxon>
        <taxon>Metazoa</taxon>
        <taxon>Ecdysozoa</taxon>
        <taxon>Arthropoda</taxon>
        <taxon>Chelicerata</taxon>
        <taxon>Arachnida</taxon>
        <taxon>Araneae</taxon>
        <taxon>Araneomorphae</taxon>
        <taxon>Entelegynae</taxon>
        <taxon>Araneoidea</taxon>
        <taxon>Araneidae</taxon>
        <taxon>Araneus</taxon>
    </lineage>
</organism>
<dbReference type="InterPro" id="IPR050906">
    <property type="entry name" value="Notch_signaling"/>
</dbReference>
<dbReference type="AlphaFoldDB" id="A0A4Y2PAP9"/>
<feature type="domain" description="EGF-like" evidence="3">
    <location>
        <begin position="261"/>
        <end position="291"/>
    </location>
</feature>
<comment type="caution">
    <text evidence="1">Lacks conserved residue(s) required for the propagation of feature annotation.</text>
</comment>
<feature type="disulfide bond" evidence="1">
    <location>
        <begin position="281"/>
        <end position="290"/>
    </location>
</feature>
<gene>
    <name evidence="4" type="ORF">AVEN_65487_1</name>
</gene>
<keyword evidence="1" id="KW-0245">EGF-like domain</keyword>
<evidence type="ECO:0000256" key="1">
    <source>
        <dbReference type="PROSITE-ProRule" id="PRU00076"/>
    </source>
</evidence>
<keyword evidence="5" id="KW-1185">Reference proteome</keyword>
<feature type="disulfide bond" evidence="1">
    <location>
        <begin position="203"/>
        <end position="212"/>
    </location>
</feature>
<keyword evidence="2" id="KW-0812">Transmembrane</keyword>
<sequence>MSSIMKNASFVVSKETRNWNSSVLCGSSGPIPPMLAWTKPKPMAMRFLLLISFLKSWEYFTLHSVSESIEITSDDEAASTNGITDDYQWTTNGTSEFKDIFNATTDSYEWTSDDSSEFPDVFNDTTDTYQWTSNEPSEFTDDFNATYNPSNFTDDFNVSLYEIRNFTESYNLTTIKPGICDEDRDCYNGAICRRRDSQYYCDCLPNFRGDWCEISILCEKLDSTCRAMGATCKVIGFNAICDCPHEKTYNPRSGICENICDPWRCMHGTCEIMERTYKCNCDSGYTGHYCNERIKINPDLHDLWFPIMTFLMILICLLLIGVICLHFWNRK</sequence>
<evidence type="ECO:0000313" key="4">
    <source>
        <dbReference type="EMBL" id="GBN49048.1"/>
    </source>
</evidence>
<dbReference type="Pfam" id="PF00008">
    <property type="entry name" value="EGF"/>
    <property type="match status" value="1"/>
</dbReference>
<keyword evidence="2" id="KW-1133">Transmembrane helix</keyword>
<name>A0A4Y2PAP9_ARAVE</name>
<dbReference type="SMART" id="SM00181">
    <property type="entry name" value="EGF"/>
    <property type="match status" value="3"/>
</dbReference>
<evidence type="ECO:0000256" key="2">
    <source>
        <dbReference type="SAM" id="Phobius"/>
    </source>
</evidence>
<feature type="domain" description="EGF-like" evidence="3">
    <location>
        <begin position="176"/>
        <end position="213"/>
    </location>
</feature>
<comment type="caution">
    <text evidence="4">The sequence shown here is derived from an EMBL/GenBank/DDBJ whole genome shotgun (WGS) entry which is preliminary data.</text>
</comment>
<dbReference type="PROSITE" id="PS01186">
    <property type="entry name" value="EGF_2"/>
    <property type="match status" value="1"/>
</dbReference>
<dbReference type="CDD" id="cd00054">
    <property type="entry name" value="EGF_CA"/>
    <property type="match status" value="1"/>
</dbReference>
<dbReference type="PROSITE" id="PS50026">
    <property type="entry name" value="EGF_3"/>
    <property type="match status" value="2"/>
</dbReference>
<dbReference type="InterPro" id="IPR000742">
    <property type="entry name" value="EGF"/>
</dbReference>
<feature type="transmembrane region" description="Helical" evidence="2">
    <location>
        <begin position="303"/>
        <end position="328"/>
    </location>
</feature>
<dbReference type="Gene3D" id="2.10.25.10">
    <property type="entry name" value="Laminin"/>
    <property type="match status" value="2"/>
</dbReference>
<protein>
    <recommendedName>
        <fullName evidence="3">EGF-like domain-containing protein</fullName>
    </recommendedName>
</protein>
<dbReference type="OrthoDB" id="6418528at2759"/>
<dbReference type="PANTHER" id="PTHR24044:SF417">
    <property type="entry name" value="WEARY, ISOFORM B"/>
    <property type="match status" value="1"/>
</dbReference>
<dbReference type="EMBL" id="BGPR01010995">
    <property type="protein sequence ID" value="GBN49048.1"/>
    <property type="molecule type" value="Genomic_DNA"/>
</dbReference>
<dbReference type="SUPFAM" id="SSF57196">
    <property type="entry name" value="EGF/Laminin"/>
    <property type="match status" value="1"/>
</dbReference>
<evidence type="ECO:0000259" key="3">
    <source>
        <dbReference type="PROSITE" id="PS50026"/>
    </source>
</evidence>
<proteinExistence type="predicted"/>
<dbReference type="PROSITE" id="PS00022">
    <property type="entry name" value="EGF_1"/>
    <property type="match status" value="2"/>
</dbReference>
<keyword evidence="2" id="KW-0472">Membrane</keyword>
<keyword evidence="1" id="KW-1015">Disulfide bond</keyword>
<dbReference type="Proteomes" id="UP000499080">
    <property type="component" value="Unassembled WGS sequence"/>
</dbReference>
<dbReference type="GO" id="GO:0005112">
    <property type="term" value="F:Notch binding"/>
    <property type="evidence" value="ECO:0007669"/>
    <property type="project" value="TreeGrafter"/>
</dbReference>
<reference evidence="4 5" key="1">
    <citation type="journal article" date="2019" name="Sci. Rep.">
        <title>Orb-weaving spider Araneus ventricosus genome elucidates the spidroin gene catalogue.</title>
        <authorList>
            <person name="Kono N."/>
            <person name="Nakamura H."/>
            <person name="Ohtoshi R."/>
            <person name="Moran D.A.P."/>
            <person name="Shinohara A."/>
            <person name="Yoshida Y."/>
            <person name="Fujiwara M."/>
            <person name="Mori M."/>
            <person name="Tomita M."/>
            <person name="Arakawa K."/>
        </authorList>
    </citation>
    <scope>NUCLEOTIDE SEQUENCE [LARGE SCALE GENOMIC DNA]</scope>
</reference>
<evidence type="ECO:0000313" key="5">
    <source>
        <dbReference type="Proteomes" id="UP000499080"/>
    </source>
</evidence>